<dbReference type="SUPFAM" id="SSF75445">
    <property type="entry name" value="D-ribose-5-phosphate isomerase (RpiA), lid domain"/>
    <property type="match status" value="1"/>
</dbReference>
<dbReference type="GO" id="GO:0009052">
    <property type="term" value="P:pentose-phosphate shunt, non-oxidative branch"/>
    <property type="evidence" value="ECO:0007669"/>
    <property type="project" value="UniProtKB-UniRule"/>
</dbReference>
<dbReference type="EMBL" id="AJWN02000043">
    <property type="protein sequence ID" value="OEE61688.1"/>
    <property type="molecule type" value="Genomic_DNA"/>
</dbReference>
<dbReference type="Pfam" id="PF06026">
    <property type="entry name" value="Rib_5-P_isom_A"/>
    <property type="match status" value="1"/>
</dbReference>
<sequence>MTQDEMKKAAGWAALEYVTKGSIVGVGTGSTVNHFIDALETMKEQIKGAVSSSVASTERLEKIGIQVFDANEVASLDIYVDGADEINPGNDMIKGGGAALTREKIVAALSDKFICIIDDTKKVDVLGQFPLPVEVIPMARSYVARELVKLGGDPCYREGCTTDNGNMILDVHNLQITNAKELEDKINAIAGVVTVGLFANRGADVVLEGTPNGVVKS</sequence>
<dbReference type="Proteomes" id="UP000095039">
    <property type="component" value="Unassembled WGS sequence"/>
</dbReference>
<evidence type="ECO:0000313" key="4">
    <source>
        <dbReference type="EMBL" id="OEE61688.1"/>
    </source>
</evidence>
<dbReference type="InterPro" id="IPR004788">
    <property type="entry name" value="Ribose5P_isomerase_type_A"/>
</dbReference>
<dbReference type="GO" id="GO:0006014">
    <property type="term" value="P:D-ribose metabolic process"/>
    <property type="evidence" value="ECO:0007669"/>
    <property type="project" value="TreeGrafter"/>
</dbReference>
<name>A0A1E5C850_9GAMM</name>
<proteinExistence type="inferred from homology"/>
<reference evidence="4 5" key="1">
    <citation type="journal article" date="2012" name="Science">
        <title>Ecological populations of bacteria act as socially cohesive units of antibiotic production and resistance.</title>
        <authorList>
            <person name="Cordero O.X."/>
            <person name="Wildschutte H."/>
            <person name="Kirkup B."/>
            <person name="Proehl S."/>
            <person name="Ngo L."/>
            <person name="Hussain F."/>
            <person name="Le Roux F."/>
            <person name="Mincer T."/>
            <person name="Polz M.F."/>
        </authorList>
    </citation>
    <scope>NUCLEOTIDE SEQUENCE [LARGE SCALE GENOMIC DNA]</scope>
    <source>
        <strain evidence="4 5">FF-454</strain>
    </source>
</reference>
<dbReference type="PANTHER" id="PTHR11934:SF0">
    <property type="entry name" value="RIBOSE-5-PHOSPHATE ISOMERASE"/>
    <property type="match status" value="1"/>
</dbReference>
<comment type="similarity">
    <text evidence="3">Belongs to the ribose 5-phosphate isomerase family.</text>
</comment>
<protein>
    <recommendedName>
        <fullName evidence="3">Ribose-5-phosphate isomerase A</fullName>
        <ecNumber evidence="3">5.3.1.6</ecNumber>
    </recommendedName>
    <alternativeName>
        <fullName evidence="3">Phosphoriboisomerase A</fullName>
        <shortName evidence="3">PRI</shortName>
    </alternativeName>
</protein>
<accession>A0A1E5C850</accession>
<dbReference type="PANTHER" id="PTHR11934">
    <property type="entry name" value="RIBOSE-5-PHOSPHATE ISOMERASE"/>
    <property type="match status" value="1"/>
</dbReference>
<comment type="caution">
    <text evidence="4">The sequence shown here is derived from an EMBL/GenBank/DDBJ whole genome shotgun (WGS) entry which is preliminary data.</text>
</comment>
<feature type="active site" description="Proton acceptor" evidence="3">
    <location>
        <position position="103"/>
    </location>
</feature>
<feature type="binding site" evidence="3">
    <location>
        <begin position="81"/>
        <end position="84"/>
    </location>
    <ligand>
        <name>substrate</name>
    </ligand>
</feature>
<comment type="function">
    <text evidence="3">Catalyzes the reversible conversion of ribose-5-phosphate to ribulose 5-phosphate.</text>
</comment>
<dbReference type="GO" id="GO:0005829">
    <property type="term" value="C:cytosol"/>
    <property type="evidence" value="ECO:0007669"/>
    <property type="project" value="TreeGrafter"/>
</dbReference>
<comment type="catalytic activity">
    <reaction evidence="1 3">
        <text>aldehydo-D-ribose 5-phosphate = D-ribulose 5-phosphate</text>
        <dbReference type="Rhea" id="RHEA:14657"/>
        <dbReference type="ChEBI" id="CHEBI:58121"/>
        <dbReference type="ChEBI" id="CHEBI:58273"/>
        <dbReference type="EC" id="5.3.1.6"/>
    </reaction>
</comment>
<dbReference type="CDD" id="cd01398">
    <property type="entry name" value="RPI_A"/>
    <property type="match status" value="1"/>
</dbReference>
<evidence type="ECO:0000256" key="1">
    <source>
        <dbReference type="ARBA" id="ARBA00001713"/>
    </source>
</evidence>
<dbReference type="FunFam" id="3.30.70.260:FF:000004">
    <property type="entry name" value="Ribose-5-phosphate isomerase A"/>
    <property type="match status" value="1"/>
</dbReference>
<dbReference type="FunFam" id="3.40.50.1360:FF:000001">
    <property type="entry name" value="Ribose-5-phosphate isomerase A"/>
    <property type="match status" value="1"/>
</dbReference>
<dbReference type="UniPathway" id="UPA00115">
    <property type="reaction ID" value="UER00412"/>
</dbReference>
<dbReference type="EC" id="5.3.1.6" evidence="3"/>
<dbReference type="Gene3D" id="3.40.50.1360">
    <property type="match status" value="1"/>
</dbReference>
<gene>
    <name evidence="3" type="primary">rpiA</name>
    <name evidence="4" type="ORF">A1OK_07970</name>
</gene>
<keyword evidence="5" id="KW-1185">Reference proteome</keyword>
<dbReference type="Gene3D" id="3.30.70.260">
    <property type="match status" value="1"/>
</dbReference>
<dbReference type="HAMAP" id="MF_00170">
    <property type="entry name" value="Rib_5P_isom_A"/>
    <property type="match status" value="1"/>
</dbReference>
<evidence type="ECO:0000313" key="5">
    <source>
        <dbReference type="Proteomes" id="UP000095039"/>
    </source>
</evidence>
<dbReference type="RefSeq" id="WP_016960279.1">
    <property type="nucleotide sequence ID" value="NZ_AJWN02000043.1"/>
</dbReference>
<organism evidence="4 5">
    <name type="scientific">Enterovibrio norvegicus FF-454</name>
    <dbReference type="NCBI Taxonomy" id="1185651"/>
    <lineage>
        <taxon>Bacteria</taxon>
        <taxon>Pseudomonadati</taxon>
        <taxon>Pseudomonadota</taxon>
        <taxon>Gammaproteobacteria</taxon>
        <taxon>Vibrionales</taxon>
        <taxon>Vibrionaceae</taxon>
        <taxon>Enterovibrio</taxon>
    </lineage>
</organism>
<comment type="pathway">
    <text evidence="3">Carbohydrate degradation; pentose phosphate pathway; D-ribose 5-phosphate from D-ribulose 5-phosphate (non-oxidative stage): step 1/1.</text>
</comment>
<dbReference type="NCBIfam" id="TIGR00021">
    <property type="entry name" value="rpiA"/>
    <property type="match status" value="1"/>
</dbReference>
<dbReference type="NCBIfam" id="NF001924">
    <property type="entry name" value="PRK00702.1"/>
    <property type="match status" value="1"/>
</dbReference>
<dbReference type="GO" id="GO:0004751">
    <property type="term" value="F:ribose-5-phosphate isomerase activity"/>
    <property type="evidence" value="ECO:0007669"/>
    <property type="project" value="UniProtKB-UniRule"/>
</dbReference>
<feature type="binding site" evidence="3">
    <location>
        <position position="121"/>
    </location>
    <ligand>
        <name>substrate</name>
    </ligand>
</feature>
<keyword evidence="2 3" id="KW-0413">Isomerase</keyword>
<dbReference type="InterPro" id="IPR020672">
    <property type="entry name" value="Ribose5P_isomerase_typA_subgr"/>
</dbReference>
<comment type="subunit">
    <text evidence="3">Homodimer.</text>
</comment>
<evidence type="ECO:0000256" key="3">
    <source>
        <dbReference type="HAMAP-Rule" id="MF_00170"/>
    </source>
</evidence>
<evidence type="ECO:0000256" key="2">
    <source>
        <dbReference type="ARBA" id="ARBA00023235"/>
    </source>
</evidence>
<feature type="binding site" evidence="3">
    <location>
        <begin position="94"/>
        <end position="97"/>
    </location>
    <ligand>
        <name>substrate</name>
    </ligand>
</feature>
<feature type="binding site" evidence="3">
    <location>
        <begin position="28"/>
        <end position="31"/>
    </location>
    <ligand>
        <name>substrate</name>
    </ligand>
</feature>
<dbReference type="AlphaFoldDB" id="A0A1E5C850"/>
<dbReference type="InterPro" id="IPR037171">
    <property type="entry name" value="NagB/RpiA_transferase-like"/>
</dbReference>
<dbReference type="SUPFAM" id="SSF100950">
    <property type="entry name" value="NagB/RpiA/CoA transferase-like"/>
    <property type="match status" value="1"/>
</dbReference>